<dbReference type="RefSeq" id="WP_077832635.1">
    <property type="nucleotide sequence ID" value="NZ_CP096983.1"/>
</dbReference>
<dbReference type="GO" id="GO:2001069">
    <property type="term" value="F:glycogen binding"/>
    <property type="evidence" value="ECO:0007669"/>
    <property type="project" value="TreeGrafter"/>
</dbReference>
<dbReference type="PANTHER" id="PTHR12307">
    <property type="entry name" value="PROTEIN PHOSPHATASE 1 REGULATORY SUBUNIT"/>
    <property type="match status" value="1"/>
</dbReference>
<dbReference type="STRING" id="84029.CROST_27770"/>
<proteinExistence type="predicted"/>
<dbReference type="AlphaFoldDB" id="A0A1S8L2Z8"/>
<organism evidence="1 2">
    <name type="scientific">Clostridium felsineum</name>
    <dbReference type="NCBI Taxonomy" id="36839"/>
    <lineage>
        <taxon>Bacteria</taxon>
        <taxon>Bacillati</taxon>
        <taxon>Bacillota</taxon>
        <taxon>Clostridia</taxon>
        <taxon>Eubacteriales</taxon>
        <taxon>Clostridiaceae</taxon>
        <taxon>Clostridium</taxon>
    </lineage>
</organism>
<dbReference type="PROSITE" id="PS51159">
    <property type="entry name" value="CBM21"/>
    <property type="match status" value="2"/>
</dbReference>
<dbReference type="InterPro" id="IPR038175">
    <property type="entry name" value="CBM21_dom_sf"/>
</dbReference>
<dbReference type="Gene3D" id="2.60.40.2440">
    <property type="entry name" value="Carbohydrate binding type-21 domain"/>
    <property type="match status" value="2"/>
</dbReference>
<dbReference type="GO" id="GO:0005979">
    <property type="term" value="P:regulation of glycogen biosynthetic process"/>
    <property type="evidence" value="ECO:0007669"/>
    <property type="project" value="TreeGrafter"/>
</dbReference>
<dbReference type="InterPro" id="IPR005036">
    <property type="entry name" value="CBM21_dom"/>
</dbReference>
<sequence>MKTKKIPTKFIMFMLFTAILFIFNPIAQNTSKAATVPIQLYYSQRITDDDYSIGHIEGYIAVQNLAFNKSVYVHYSLDGGKTWTDTPASYVKTNSSDNYEVWNFKTNSSSELFGPPIIYCLKYEVNGQTYWDNNNGNNYVDGAFGLSSLYTKNIKAIVNNHKYFSADVYIKNIDGAKAVKVRYSTDNWTSYTDVDVNTSNPSQSTWSIYQNVPDSTKQVQFAVLYEVNGIQYWDNNFDSNYTVNF</sequence>
<dbReference type="InterPro" id="IPR050782">
    <property type="entry name" value="PP1_regulatory_subunit_3"/>
</dbReference>
<gene>
    <name evidence="1" type="ORF">CROST_032040</name>
</gene>
<dbReference type="EMBL" id="CP096983">
    <property type="protein sequence ID" value="URZ12482.1"/>
    <property type="molecule type" value="Genomic_DNA"/>
</dbReference>
<evidence type="ECO:0000313" key="2">
    <source>
        <dbReference type="Proteomes" id="UP000190951"/>
    </source>
</evidence>
<reference evidence="1 2" key="1">
    <citation type="submission" date="2022-04" db="EMBL/GenBank/DDBJ databases">
        <title>Genome sequence of C. roseum typestrain.</title>
        <authorList>
            <person name="Poehlein A."/>
            <person name="Schoch T."/>
            <person name="Duerre P."/>
            <person name="Daniel R."/>
        </authorList>
    </citation>
    <scope>NUCLEOTIDE SEQUENCE [LARGE SCALE GENOMIC DNA]</scope>
    <source>
        <strain evidence="1 2">DSM 7320</strain>
    </source>
</reference>
<dbReference type="Pfam" id="PF03370">
    <property type="entry name" value="CBM_21"/>
    <property type="match status" value="2"/>
</dbReference>
<evidence type="ECO:0000313" key="1">
    <source>
        <dbReference type="EMBL" id="URZ12482.1"/>
    </source>
</evidence>
<dbReference type="GO" id="GO:0000164">
    <property type="term" value="C:protein phosphatase type 1 complex"/>
    <property type="evidence" value="ECO:0007669"/>
    <property type="project" value="TreeGrafter"/>
</dbReference>
<keyword evidence="2" id="KW-1185">Reference proteome</keyword>
<dbReference type="PANTHER" id="PTHR12307:SF36">
    <property type="entry name" value="GLYCOGEN-BINDING SUBUNIT 76A"/>
    <property type="match status" value="1"/>
</dbReference>
<protein>
    <submittedName>
        <fullName evidence="1">Uncharacterized protein</fullName>
    </submittedName>
</protein>
<dbReference type="Proteomes" id="UP000190951">
    <property type="component" value="Chromosome"/>
</dbReference>
<name>A0A1S8L2Z8_9CLOT</name>
<dbReference type="KEGG" id="crw:CROST_032040"/>
<accession>A0A1S8L2Z8</accession>
<dbReference type="GO" id="GO:0008157">
    <property type="term" value="F:protein phosphatase 1 binding"/>
    <property type="evidence" value="ECO:0007669"/>
    <property type="project" value="TreeGrafter"/>
</dbReference>